<name>R4KGP1_CLOPA</name>
<dbReference type="RefSeq" id="WP_015617050.1">
    <property type="nucleotide sequence ID" value="NC_021182.1"/>
</dbReference>
<feature type="domain" description="Fe-containing alcohol dehydrogenase-like C-terminal" evidence="3">
    <location>
        <begin position="179"/>
        <end position="374"/>
    </location>
</feature>
<proteinExistence type="predicted"/>
<dbReference type="InterPro" id="IPR039697">
    <property type="entry name" value="Alcohol_dehydrogenase_Fe"/>
</dbReference>
<dbReference type="GO" id="GO:0004022">
    <property type="term" value="F:alcohol dehydrogenase (NAD+) activity"/>
    <property type="evidence" value="ECO:0007669"/>
    <property type="project" value="TreeGrafter"/>
</dbReference>
<dbReference type="PANTHER" id="PTHR11496">
    <property type="entry name" value="ALCOHOL DEHYDROGENASE"/>
    <property type="match status" value="1"/>
</dbReference>
<evidence type="ECO:0000256" key="1">
    <source>
        <dbReference type="ARBA" id="ARBA00023002"/>
    </source>
</evidence>
<dbReference type="AlphaFoldDB" id="R4KGP1"/>
<reference evidence="4 5" key="1">
    <citation type="submission" date="2012-01" db="EMBL/GenBank/DDBJ databases">
        <title>Complete sequence of chromosome of Clostridium pasteurianum BC1.</title>
        <authorList>
            <consortium name="US DOE Joint Genome Institute"/>
            <person name="Lucas S."/>
            <person name="Han J."/>
            <person name="Lapidus A."/>
            <person name="Cheng J.-F."/>
            <person name="Goodwin L."/>
            <person name="Pitluck S."/>
            <person name="Peters L."/>
            <person name="Mikhailova N."/>
            <person name="Teshima H."/>
            <person name="Detter J.C."/>
            <person name="Han C."/>
            <person name="Tapia R."/>
            <person name="Land M."/>
            <person name="Hauser L."/>
            <person name="Kyrpides N."/>
            <person name="Ivanova N."/>
            <person name="Pagani I."/>
            <person name="Dunn J."/>
            <person name="Taghavi S."/>
            <person name="Francis A."/>
            <person name="van der Lelie D."/>
            <person name="Woyke T."/>
        </authorList>
    </citation>
    <scope>NUCLEOTIDE SEQUENCE [LARGE SCALE GENOMIC DNA]</scope>
    <source>
        <strain evidence="4 5">BC1</strain>
    </source>
</reference>
<gene>
    <name evidence="4" type="ORF">Clopa_4032</name>
</gene>
<dbReference type="SUPFAM" id="SSF56796">
    <property type="entry name" value="Dehydroquinate synthase-like"/>
    <property type="match status" value="1"/>
</dbReference>
<dbReference type="HOGENOM" id="CLU_007207_0_0_9"/>
<dbReference type="PANTHER" id="PTHR11496:SF83">
    <property type="entry name" value="HYDROXYACID-OXOACID TRANSHYDROGENASE, MITOCHONDRIAL"/>
    <property type="match status" value="1"/>
</dbReference>
<dbReference type="STRING" id="86416.Clopa_4032"/>
<dbReference type="InterPro" id="IPR001670">
    <property type="entry name" value="ADH_Fe/GldA"/>
</dbReference>
<dbReference type="eggNOG" id="COG1454">
    <property type="taxonomic scope" value="Bacteria"/>
</dbReference>
<dbReference type="GO" id="GO:0046872">
    <property type="term" value="F:metal ion binding"/>
    <property type="evidence" value="ECO:0007669"/>
    <property type="project" value="InterPro"/>
</dbReference>
<dbReference type="OrthoDB" id="9804734at2"/>
<keyword evidence="5" id="KW-1185">Reference proteome</keyword>
<feature type="domain" description="Alcohol dehydrogenase iron-type/glycerol dehydrogenase GldA" evidence="2">
    <location>
        <begin position="36"/>
        <end position="165"/>
    </location>
</feature>
<dbReference type="Pfam" id="PF00465">
    <property type="entry name" value="Fe-ADH"/>
    <property type="match status" value="1"/>
</dbReference>
<accession>R4KGP1</accession>
<dbReference type="PATRIC" id="fig|86416.3.peg.4029"/>
<dbReference type="Gene3D" id="3.40.50.1970">
    <property type="match status" value="1"/>
</dbReference>
<organism evidence="4 5">
    <name type="scientific">Clostridium pasteurianum BC1</name>
    <dbReference type="NCBI Taxonomy" id="86416"/>
    <lineage>
        <taxon>Bacteria</taxon>
        <taxon>Bacillati</taxon>
        <taxon>Bacillota</taxon>
        <taxon>Clostridia</taxon>
        <taxon>Eubacteriales</taxon>
        <taxon>Clostridiaceae</taxon>
        <taxon>Clostridium</taxon>
    </lineage>
</organism>
<evidence type="ECO:0000313" key="4">
    <source>
        <dbReference type="EMBL" id="AGK98775.1"/>
    </source>
</evidence>
<evidence type="ECO:0000259" key="2">
    <source>
        <dbReference type="Pfam" id="PF00465"/>
    </source>
</evidence>
<dbReference type="EMBL" id="CP003261">
    <property type="protein sequence ID" value="AGK98775.1"/>
    <property type="molecule type" value="Genomic_DNA"/>
</dbReference>
<dbReference type="InterPro" id="IPR056798">
    <property type="entry name" value="ADH_Fe_C"/>
</dbReference>
<dbReference type="Pfam" id="PF25137">
    <property type="entry name" value="ADH_Fe_C"/>
    <property type="match status" value="1"/>
</dbReference>
<dbReference type="Proteomes" id="UP000013523">
    <property type="component" value="Chromosome"/>
</dbReference>
<sequence>MLLFNCKPKIHNFEAFREFAEEFNIGEGDLVFTLGSLYEPIFKPLNLKCNYILHKHGLGEPTDEMVKTIFEEAEKFNYKRVIAVGGGTIIDIAKLMTHSDISKDINLYDLFTKKIPFNKNKELVIVPTTCGTGSEVTNISIVGFVEKNTKFGLAIEELYPDDAVLITELLKTLPFNPFITSSIDALIHSIESYLAPRSNPYTELYSLEAIKIILEGYLKILEKGKDYRNEIMNNFAIASNYAGIAFSNTGVGAVHAISYPLSGKYHVAHGEANYQFLTEVLRTYYKINSKGKIKELNAYISKILNIKEDAEVIYDKIDEILGGFLHKKKLSKYGMQQNEIDDFSKLVIETQQRLLNNNYVPFDKEIVSSVYKNLF</sequence>
<dbReference type="InterPro" id="IPR018211">
    <property type="entry name" value="ADH_Fe_CS"/>
</dbReference>
<dbReference type="CDD" id="cd14860">
    <property type="entry name" value="4HBD_NAD"/>
    <property type="match status" value="1"/>
</dbReference>
<evidence type="ECO:0000259" key="3">
    <source>
        <dbReference type="Pfam" id="PF25137"/>
    </source>
</evidence>
<protein>
    <submittedName>
        <fullName evidence="4">Alcohol dehydrogenase, class IV</fullName>
    </submittedName>
</protein>
<dbReference type="Gene3D" id="1.20.1090.10">
    <property type="entry name" value="Dehydroquinate synthase-like - alpha domain"/>
    <property type="match status" value="1"/>
</dbReference>
<evidence type="ECO:0000313" key="5">
    <source>
        <dbReference type="Proteomes" id="UP000013523"/>
    </source>
</evidence>
<dbReference type="PROSITE" id="PS00060">
    <property type="entry name" value="ADH_IRON_2"/>
    <property type="match status" value="1"/>
</dbReference>
<dbReference type="KEGG" id="cpas:Clopa_4032"/>
<keyword evidence="1" id="KW-0560">Oxidoreductase</keyword>